<keyword evidence="3 5" id="KW-0949">S-adenosyl-L-methionine</keyword>
<gene>
    <name evidence="5 6" type="primary">queA</name>
    <name evidence="6" type="ORF">HYZ11_02035</name>
</gene>
<keyword evidence="2 5" id="KW-0808">Transferase</keyword>
<dbReference type="Gene3D" id="3.40.1780.10">
    <property type="entry name" value="QueA-like"/>
    <property type="match status" value="1"/>
</dbReference>
<comment type="function">
    <text evidence="5">Transfers and isomerizes the ribose moiety from AdoMet to the 7-aminomethyl group of 7-deazaguanine (preQ1-tRNA) to give epoxyqueuosine (oQ-tRNA).</text>
</comment>
<dbReference type="NCBIfam" id="TIGR00113">
    <property type="entry name" value="queA"/>
    <property type="match status" value="1"/>
</dbReference>
<keyword evidence="1 5" id="KW-0963">Cytoplasm</keyword>
<evidence type="ECO:0000256" key="5">
    <source>
        <dbReference type="HAMAP-Rule" id="MF_00113"/>
    </source>
</evidence>
<comment type="similarity">
    <text evidence="5">Belongs to the QueA family.</text>
</comment>
<dbReference type="PANTHER" id="PTHR30307:SF0">
    <property type="entry name" value="S-ADENOSYLMETHIONINE:TRNA RIBOSYLTRANSFERASE-ISOMERASE"/>
    <property type="match status" value="1"/>
</dbReference>
<evidence type="ECO:0000256" key="4">
    <source>
        <dbReference type="ARBA" id="ARBA00022785"/>
    </source>
</evidence>
<dbReference type="GO" id="GO:0051075">
    <property type="term" value="F:S-adenosylmethionine:tRNA ribosyltransferase-isomerase activity"/>
    <property type="evidence" value="ECO:0007669"/>
    <property type="project" value="UniProtKB-EC"/>
</dbReference>
<dbReference type="InterPro" id="IPR003699">
    <property type="entry name" value="QueA"/>
</dbReference>
<dbReference type="EMBL" id="JACPUR010000002">
    <property type="protein sequence ID" value="MBI3126367.1"/>
    <property type="molecule type" value="Genomic_DNA"/>
</dbReference>
<evidence type="ECO:0000256" key="2">
    <source>
        <dbReference type="ARBA" id="ARBA00022679"/>
    </source>
</evidence>
<evidence type="ECO:0000256" key="3">
    <source>
        <dbReference type="ARBA" id="ARBA00022691"/>
    </source>
</evidence>
<comment type="caution">
    <text evidence="6">The sequence shown here is derived from an EMBL/GenBank/DDBJ whole genome shotgun (WGS) entry which is preliminary data.</text>
</comment>
<dbReference type="GO" id="GO:0008616">
    <property type="term" value="P:tRNA queuosine(34) biosynthetic process"/>
    <property type="evidence" value="ECO:0007669"/>
    <property type="project" value="UniProtKB-UniRule"/>
</dbReference>
<comment type="subcellular location">
    <subcellularLocation>
        <location evidence="5">Cytoplasm</location>
    </subcellularLocation>
</comment>
<dbReference type="PANTHER" id="PTHR30307">
    <property type="entry name" value="S-ADENOSYLMETHIONINE:TRNA RIBOSYLTRANSFERASE-ISOMERASE"/>
    <property type="match status" value="1"/>
</dbReference>
<sequence length="344" mass="37205">MRPEDFDYELPPGAIARYPAPEREGARLLVLPRESGPTAHHSIRDLPRLLRPGDLLVLNDTRVMPWRLMGKRASGGKVEALLVEREGPGVFRAMVSANRPLPAGERILFPGGREAALGPPGRERRLAFTGAEGLEAWIGERGEMPIPPYLGRAAEPLDRERYQTVYASVPGAAAAPTAGLHLSEGLLKELAGAGVERSFLTLHVGPGTFRPVKAARVEDHELEAEACHIPPGLGRKISETKARGGRVVAVGTTVVRTLEWAALEAEREGGGIIREGEGRAGLFIRPGHRFRIVDALLTNFHLPRSTLLMLVCAFAGRERVLAAYAGARGAGYRFYSYGDAMLIG</sequence>
<dbReference type="AlphaFoldDB" id="A0A932HW65"/>
<comment type="catalytic activity">
    <reaction evidence="5">
        <text>7-aminomethyl-7-carbaguanosine(34) in tRNA + S-adenosyl-L-methionine = epoxyqueuosine(34) in tRNA + adenine + L-methionine + 2 H(+)</text>
        <dbReference type="Rhea" id="RHEA:32155"/>
        <dbReference type="Rhea" id="RHEA-COMP:10342"/>
        <dbReference type="Rhea" id="RHEA-COMP:18582"/>
        <dbReference type="ChEBI" id="CHEBI:15378"/>
        <dbReference type="ChEBI" id="CHEBI:16708"/>
        <dbReference type="ChEBI" id="CHEBI:57844"/>
        <dbReference type="ChEBI" id="CHEBI:59789"/>
        <dbReference type="ChEBI" id="CHEBI:82833"/>
        <dbReference type="ChEBI" id="CHEBI:194443"/>
        <dbReference type="EC" id="2.4.99.17"/>
    </reaction>
</comment>
<name>A0A932HW65_UNCTE</name>
<dbReference type="InterPro" id="IPR042118">
    <property type="entry name" value="QueA_dom1"/>
</dbReference>
<evidence type="ECO:0000313" key="7">
    <source>
        <dbReference type="Proteomes" id="UP000782312"/>
    </source>
</evidence>
<comment type="pathway">
    <text evidence="5">tRNA modification; tRNA-queuosine biosynthesis.</text>
</comment>
<accession>A0A932HW65</accession>
<keyword evidence="6" id="KW-0328">Glycosyltransferase</keyword>
<dbReference type="Proteomes" id="UP000782312">
    <property type="component" value="Unassembled WGS sequence"/>
</dbReference>
<dbReference type="NCBIfam" id="NF001140">
    <property type="entry name" value="PRK00147.1"/>
    <property type="match status" value="1"/>
</dbReference>
<dbReference type="EC" id="2.4.99.17" evidence="5"/>
<evidence type="ECO:0000313" key="6">
    <source>
        <dbReference type="EMBL" id="MBI3126367.1"/>
    </source>
</evidence>
<proteinExistence type="inferred from homology"/>
<keyword evidence="4 5" id="KW-0671">Queuosine biosynthesis</keyword>
<protein>
    <recommendedName>
        <fullName evidence="5">S-adenosylmethionine:tRNA ribosyltransferase-isomerase</fullName>
        <ecNumber evidence="5">2.4.99.17</ecNumber>
    </recommendedName>
    <alternativeName>
        <fullName evidence="5">Queuosine biosynthesis protein QueA</fullName>
    </alternativeName>
</protein>
<dbReference type="InterPro" id="IPR036100">
    <property type="entry name" value="QueA_sf"/>
</dbReference>
<dbReference type="Gene3D" id="2.40.10.240">
    <property type="entry name" value="QueA-like"/>
    <property type="match status" value="1"/>
</dbReference>
<dbReference type="HAMAP" id="MF_00113">
    <property type="entry name" value="QueA"/>
    <property type="match status" value="1"/>
</dbReference>
<dbReference type="GO" id="GO:0005737">
    <property type="term" value="C:cytoplasm"/>
    <property type="evidence" value="ECO:0007669"/>
    <property type="project" value="UniProtKB-SubCell"/>
</dbReference>
<dbReference type="Pfam" id="PF02547">
    <property type="entry name" value="Queuosine_synth"/>
    <property type="match status" value="1"/>
</dbReference>
<organism evidence="6 7">
    <name type="scientific">Tectimicrobiota bacterium</name>
    <dbReference type="NCBI Taxonomy" id="2528274"/>
    <lineage>
        <taxon>Bacteria</taxon>
        <taxon>Pseudomonadati</taxon>
        <taxon>Nitrospinota/Tectimicrobiota group</taxon>
        <taxon>Candidatus Tectimicrobiota</taxon>
    </lineage>
</organism>
<evidence type="ECO:0000256" key="1">
    <source>
        <dbReference type="ARBA" id="ARBA00022490"/>
    </source>
</evidence>
<comment type="subunit">
    <text evidence="5">Monomer.</text>
</comment>
<reference evidence="6" key="1">
    <citation type="submission" date="2020-07" db="EMBL/GenBank/DDBJ databases">
        <title>Huge and variable diversity of episymbiotic CPR bacteria and DPANN archaea in groundwater ecosystems.</title>
        <authorList>
            <person name="He C.Y."/>
            <person name="Keren R."/>
            <person name="Whittaker M."/>
            <person name="Farag I.F."/>
            <person name="Doudna J."/>
            <person name="Cate J.H.D."/>
            <person name="Banfield J.F."/>
        </authorList>
    </citation>
    <scope>NUCLEOTIDE SEQUENCE</scope>
    <source>
        <strain evidence="6">NC_groundwater_763_Ag_S-0.2um_68_21</strain>
    </source>
</reference>
<dbReference type="SUPFAM" id="SSF111337">
    <property type="entry name" value="QueA-like"/>
    <property type="match status" value="1"/>
</dbReference>
<dbReference type="InterPro" id="IPR042119">
    <property type="entry name" value="QueA_dom2"/>
</dbReference>